<dbReference type="GO" id="GO:0015081">
    <property type="term" value="F:sodium ion transmembrane transporter activity"/>
    <property type="evidence" value="ECO:0007669"/>
    <property type="project" value="InterPro"/>
</dbReference>
<evidence type="ECO:0000313" key="7">
    <source>
        <dbReference type="EMBL" id="SDO57810.1"/>
    </source>
</evidence>
<dbReference type="InterPro" id="IPR005899">
    <property type="entry name" value="Na_pump_deCOase"/>
</dbReference>
<evidence type="ECO:0000256" key="2">
    <source>
        <dbReference type="ARBA" id="ARBA00022475"/>
    </source>
</evidence>
<reference evidence="7 8" key="1">
    <citation type="submission" date="2016-10" db="EMBL/GenBank/DDBJ databases">
        <authorList>
            <person name="de Groot N.N."/>
        </authorList>
    </citation>
    <scope>NUCLEOTIDE SEQUENCE [LARGE SCALE GENOMIC DNA]</scope>
    <source>
        <strain evidence="7 8">DSM 12130</strain>
    </source>
</reference>
<dbReference type="STRING" id="91360.SAMN05660330_00579"/>
<protein>
    <submittedName>
        <fullName evidence="7">Sodium pump decarboxylases, gamma subunit</fullName>
    </submittedName>
</protein>
<organism evidence="7 8">
    <name type="scientific">Desulforhopalus singaporensis</name>
    <dbReference type="NCBI Taxonomy" id="91360"/>
    <lineage>
        <taxon>Bacteria</taxon>
        <taxon>Pseudomonadati</taxon>
        <taxon>Thermodesulfobacteriota</taxon>
        <taxon>Desulfobulbia</taxon>
        <taxon>Desulfobulbales</taxon>
        <taxon>Desulfocapsaceae</taxon>
        <taxon>Desulforhopalus</taxon>
    </lineage>
</organism>
<sequence>MLIEGVKLMVVGMSTVMLFLVLMIFFINLVAKLTRGAASRELDAINLERALALEKRNNAKKIVADDADEDIAVIGAAVAAYEAERFARA</sequence>
<dbReference type="GO" id="GO:0005886">
    <property type="term" value="C:plasma membrane"/>
    <property type="evidence" value="ECO:0007669"/>
    <property type="project" value="UniProtKB-SubCell"/>
</dbReference>
<evidence type="ECO:0000256" key="3">
    <source>
        <dbReference type="ARBA" id="ARBA00022692"/>
    </source>
</evidence>
<dbReference type="EMBL" id="FNJI01000003">
    <property type="protein sequence ID" value="SDO57810.1"/>
    <property type="molecule type" value="Genomic_DNA"/>
</dbReference>
<keyword evidence="2" id="KW-1003">Cell membrane</keyword>
<dbReference type="Pfam" id="PF04277">
    <property type="entry name" value="OAD_gamma"/>
    <property type="match status" value="1"/>
</dbReference>
<accession>A0A1H0KPX1</accession>
<dbReference type="Proteomes" id="UP000199073">
    <property type="component" value="Unassembled WGS sequence"/>
</dbReference>
<evidence type="ECO:0000256" key="5">
    <source>
        <dbReference type="ARBA" id="ARBA00023136"/>
    </source>
</evidence>
<dbReference type="GO" id="GO:0036376">
    <property type="term" value="P:sodium ion export across plasma membrane"/>
    <property type="evidence" value="ECO:0007669"/>
    <property type="project" value="InterPro"/>
</dbReference>
<evidence type="ECO:0000256" key="4">
    <source>
        <dbReference type="ARBA" id="ARBA00022989"/>
    </source>
</evidence>
<evidence type="ECO:0000256" key="1">
    <source>
        <dbReference type="ARBA" id="ARBA00004236"/>
    </source>
</evidence>
<dbReference type="RefSeq" id="WP_092219589.1">
    <property type="nucleotide sequence ID" value="NZ_FNJI01000003.1"/>
</dbReference>
<keyword evidence="5 6" id="KW-0472">Membrane</keyword>
<proteinExistence type="predicted"/>
<keyword evidence="4 6" id="KW-1133">Transmembrane helix</keyword>
<gene>
    <name evidence="7" type="ORF">SAMN05660330_00579</name>
</gene>
<keyword evidence="8" id="KW-1185">Reference proteome</keyword>
<keyword evidence="3 6" id="KW-0812">Transmembrane</keyword>
<feature type="transmembrane region" description="Helical" evidence="6">
    <location>
        <begin position="6"/>
        <end position="31"/>
    </location>
</feature>
<comment type="subcellular location">
    <subcellularLocation>
        <location evidence="1">Cell membrane</location>
    </subcellularLocation>
</comment>
<dbReference type="OrthoDB" id="5432824at2"/>
<dbReference type="AlphaFoldDB" id="A0A1H0KPX1"/>
<evidence type="ECO:0000256" key="6">
    <source>
        <dbReference type="SAM" id="Phobius"/>
    </source>
</evidence>
<name>A0A1H0KPX1_9BACT</name>
<evidence type="ECO:0000313" key="8">
    <source>
        <dbReference type="Proteomes" id="UP000199073"/>
    </source>
</evidence>
<dbReference type="NCBIfam" id="TIGR01195">
    <property type="entry name" value="oadG_fam"/>
    <property type="match status" value="1"/>
</dbReference>